<dbReference type="InterPro" id="IPR006170">
    <property type="entry name" value="PBP/GOBP"/>
</dbReference>
<organism evidence="2 3">
    <name type="scientific">Dufourea novaeangliae</name>
    <name type="common">Sweat bee</name>
    <dbReference type="NCBI Taxonomy" id="178035"/>
    <lineage>
        <taxon>Eukaryota</taxon>
        <taxon>Metazoa</taxon>
        <taxon>Ecdysozoa</taxon>
        <taxon>Arthropoda</taxon>
        <taxon>Hexapoda</taxon>
        <taxon>Insecta</taxon>
        <taxon>Pterygota</taxon>
        <taxon>Neoptera</taxon>
        <taxon>Endopterygota</taxon>
        <taxon>Hymenoptera</taxon>
        <taxon>Apocrita</taxon>
        <taxon>Aculeata</taxon>
        <taxon>Apoidea</taxon>
        <taxon>Anthophila</taxon>
        <taxon>Halictidae</taxon>
        <taxon>Rophitinae</taxon>
        <taxon>Dufourea</taxon>
    </lineage>
</organism>
<dbReference type="SUPFAM" id="SSF47565">
    <property type="entry name" value="Insect pheromone/odorant-binding proteins"/>
    <property type="match status" value="1"/>
</dbReference>
<dbReference type="GO" id="GO:0005549">
    <property type="term" value="F:odorant binding"/>
    <property type="evidence" value="ECO:0007669"/>
    <property type="project" value="InterPro"/>
</dbReference>
<keyword evidence="1" id="KW-0732">Signal</keyword>
<dbReference type="EMBL" id="KQ435007">
    <property type="protein sequence ID" value="KZC13559.1"/>
    <property type="molecule type" value="Genomic_DNA"/>
</dbReference>
<dbReference type="AlphaFoldDB" id="A0A154PNX1"/>
<evidence type="ECO:0008006" key="4">
    <source>
        <dbReference type="Google" id="ProtNLM"/>
    </source>
</evidence>
<feature type="signal peptide" evidence="1">
    <location>
        <begin position="1"/>
        <end position="19"/>
    </location>
</feature>
<feature type="chain" id="PRO_5007599715" description="Pheromone-binding protein-related protein 2" evidence="1">
    <location>
        <begin position="20"/>
        <end position="136"/>
    </location>
</feature>
<evidence type="ECO:0000256" key="1">
    <source>
        <dbReference type="SAM" id="SignalP"/>
    </source>
</evidence>
<name>A0A154PNX1_DUFNO</name>
<dbReference type="Pfam" id="PF01395">
    <property type="entry name" value="PBP_GOBP"/>
    <property type="match status" value="1"/>
</dbReference>
<sequence>MKSLLVICTVFLFAAVVRSDTEEEKKIAELINEHVGSCTEELQLPPEWSTWDDTKLSGENKDKAACLLACIMKRMGVMDGTQVVMEKLQETLKIVYTDDDKLAEKTKVMASCVEEVKDITNECEVASAFMACTHKE</sequence>
<protein>
    <recommendedName>
        <fullName evidence="4">Pheromone-binding protein-related protein 2</fullName>
    </recommendedName>
</protein>
<dbReference type="CDD" id="cd23992">
    <property type="entry name" value="PBP_GOBP"/>
    <property type="match status" value="1"/>
</dbReference>
<reference evidence="2 3" key="1">
    <citation type="submission" date="2015-07" db="EMBL/GenBank/DDBJ databases">
        <title>The genome of Dufourea novaeangliae.</title>
        <authorList>
            <person name="Pan H."/>
            <person name="Kapheim K."/>
        </authorList>
    </citation>
    <scope>NUCLEOTIDE SEQUENCE [LARGE SCALE GENOMIC DNA]</scope>
    <source>
        <strain evidence="2">0120121106</strain>
        <tissue evidence="2">Whole body</tissue>
    </source>
</reference>
<dbReference type="Gene3D" id="1.10.238.20">
    <property type="entry name" value="Pheromone/general odorant binding protein domain"/>
    <property type="match status" value="1"/>
</dbReference>
<dbReference type="OrthoDB" id="6595846at2759"/>
<dbReference type="Proteomes" id="UP000076502">
    <property type="component" value="Unassembled WGS sequence"/>
</dbReference>
<dbReference type="OMA" id="RINIMTN"/>
<keyword evidence="3" id="KW-1185">Reference proteome</keyword>
<proteinExistence type="predicted"/>
<accession>A0A154PNX1</accession>
<evidence type="ECO:0000313" key="2">
    <source>
        <dbReference type="EMBL" id="KZC13559.1"/>
    </source>
</evidence>
<gene>
    <name evidence="2" type="ORF">WN55_05111</name>
</gene>
<evidence type="ECO:0000313" key="3">
    <source>
        <dbReference type="Proteomes" id="UP000076502"/>
    </source>
</evidence>
<dbReference type="InterPro" id="IPR036728">
    <property type="entry name" value="PBP_GOBP_sf"/>
</dbReference>